<proteinExistence type="predicted"/>
<dbReference type="Gene3D" id="2.60.120.10">
    <property type="entry name" value="Jelly Rolls"/>
    <property type="match status" value="1"/>
</dbReference>
<dbReference type="InterPro" id="IPR012807">
    <property type="entry name" value="Anti-sigma_ChrR"/>
</dbReference>
<dbReference type="InterPro" id="IPR014710">
    <property type="entry name" value="RmlC-like_jellyroll"/>
</dbReference>
<dbReference type="Gene3D" id="1.10.10.1320">
    <property type="entry name" value="Anti-sigma factor, zinc-finger domain"/>
    <property type="match status" value="1"/>
</dbReference>
<organism evidence="2 3">
    <name type="scientific">Kordiimonas sediminis</name>
    <dbReference type="NCBI Taxonomy" id="1735581"/>
    <lineage>
        <taxon>Bacteria</taxon>
        <taxon>Pseudomonadati</taxon>
        <taxon>Pseudomonadota</taxon>
        <taxon>Alphaproteobacteria</taxon>
        <taxon>Kordiimonadales</taxon>
        <taxon>Kordiimonadaceae</taxon>
        <taxon>Kordiimonas</taxon>
    </lineage>
</organism>
<reference evidence="2" key="2">
    <citation type="submission" date="2020-09" db="EMBL/GenBank/DDBJ databases">
        <authorList>
            <person name="Sun Q."/>
            <person name="Kim S."/>
        </authorList>
    </citation>
    <scope>NUCLEOTIDE SEQUENCE</scope>
    <source>
        <strain evidence="2">KCTC 42590</strain>
    </source>
</reference>
<evidence type="ECO:0000313" key="3">
    <source>
        <dbReference type="Proteomes" id="UP000630923"/>
    </source>
</evidence>
<dbReference type="Proteomes" id="UP000630923">
    <property type="component" value="Unassembled WGS sequence"/>
</dbReference>
<keyword evidence="3" id="KW-1185">Reference proteome</keyword>
<name>A0A919E418_9PROT</name>
<reference evidence="2" key="1">
    <citation type="journal article" date="2014" name="Int. J. Syst. Evol. Microbiol.">
        <title>Complete genome sequence of Corynebacterium casei LMG S-19264T (=DSM 44701T), isolated from a smear-ripened cheese.</title>
        <authorList>
            <consortium name="US DOE Joint Genome Institute (JGI-PGF)"/>
            <person name="Walter F."/>
            <person name="Albersmeier A."/>
            <person name="Kalinowski J."/>
            <person name="Ruckert C."/>
        </authorList>
    </citation>
    <scope>NUCLEOTIDE SEQUENCE</scope>
    <source>
        <strain evidence="2">KCTC 42590</strain>
    </source>
</reference>
<dbReference type="Pfam" id="PF12973">
    <property type="entry name" value="Cupin_7"/>
    <property type="match status" value="1"/>
</dbReference>
<protein>
    <submittedName>
        <fullName evidence="2">Anti-sigma factor</fullName>
    </submittedName>
</protein>
<sequence length="235" mass="25507">MKPHGLIGDEWLVSYAAGSLGEAHACVVAAHIDYHPALKSKLRDAEDIGGALLEVSEPDSLQSDSFDAVMAKITAFEEDMFGAVHMDTEQKDTVPPIVVGTDILPASSLPSSLSQYIADKDLNSLKWRRMGPGMSQVRLWDGPKGEKLWLLKARGGTEMPVHDHNGLEMTLVLQGGYQVGASHYTPGMIELADTDTKDHHPVIDEGEDCICLVVTEAPIKLHSFIGRLVQPFIGL</sequence>
<gene>
    <name evidence="2" type="ORF">GCM10017044_01650</name>
</gene>
<dbReference type="AlphaFoldDB" id="A0A919E418"/>
<dbReference type="RefSeq" id="WP_191249668.1">
    <property type="nucleotide sequence ID" value="NZ_BNCI01000001.1"/>
</dbReference>
<dbReference type="NCBIfam" id="TIGR02451">
    <property type="entry name" value="anti_sig_ChrR"/>
    <property type="match status" value="1"/>
</dbReference>
<evidence type="ECO:0000313" key="2">
    <source>
        <dbReference type="EMBL" id="GHF11541.1"/>
    </source>
</evidence>
<dbReference type="InterPro" id="IPR041916">
    <property type="entry name" value="Anti_sigma_zinc_sf"/>
</dbReference>
<accession>A0A919E418</accession>
<dbReference type="SUPFAM" id="SSF51182">
    <property type="entry name" value="RmlC-like cupins"/>
    <property type="match status" value="1"/>
</dbReference>
<evidence type="ECO:0000259" key="1">
    <source>
        <dbReference type="Pfam" id="PF12973"/>
    </source>
</evidence>
<dbReference type="EMBL" id="BNCI01000001">
    <property type="protein sequence ID" value="GHF11541.1"/>
    <property type="molecule type" value="Genomic_DNA"/>
</dbReference>
<comment type="caution">
    <text evidence="2">The sequence shown here is derived from an EMBL/GenBank/DDBJ whole genome shotgun (WGS) entry which is preliminary data.</text>
</comment>
<dbReference type="CDD" id="cd20301">
    <property type="entry name" value="cupin_ChrR"/>
    <property type="match status" value="1"/>
</dbReference>
<feature type="domain" description="ChrR-like cupin" evidence="1">
    <location>
        <begin position="122"/>
        <end position="215"/>
    </location>
</feature>
<dbReference type="InterPro" id="IPR011051">
    <property type="entry name" value="RmlC_Cupin_sf"/>
</dbReference>
<dbReference type="InterPro" id="IPR025979">
    <property type="entry name" value="ChrR-like_cupin_dom"/>
</dbReference>